<protein>
    <submittedName>
        <fullName evidence="1">YlbE-like family protein</fullName>
    </submittedName>
</protein>
<name>A0AA46SKR2_CYTFI</name>
<dbReference type="AlphaFoldDB" id="A0AA46SKR2"/>
<dbReference type="RefSeq" id="WP_163143039.1">
    <property type="nucleotide sequence ID" value="NZ_CP107027.1"/>
</dbReference>
<gene>
    <name evidence="1" type="ORF">OD459_05595</name>
</gene>
<evidence type="ECO:0000313" key="2">
    <source>
        <dbReference type="Proteomes" id="UP001163104"/>
    </source>
</evidence>
<accession>A0AA46SKR2</accession>
<evidence type="ECO:0000313" key="1">
    <source>
        <dbReference type="EMBL" id="UYG96504.1"/>
    </source>
</evidence>
<dbReference type="EMBL" id="CP107027">
    <property type="protein sequence ID" value="UYG96504.1"/>
    <property type="molecule type" value="Genomic_DNA"/>
</dbReference>
<dbReference type="InterPro" id="IPR025613">
    <property type="entry name" value="YlbE"/>
</dbReference>
<sequence length="80" mass="9719">MRKDIVEYLEQKQDLRQFIREQPYWYRKLSRNPNEIQSLEVAALHYYKKTIPHQVEKFTNGVQMASMMMSMFQAMNSQSK</sequence>
<proteinExistence type="predicted"/>
<dbReference type="Pfam" id="PF14003">
    <property type="entry name" value="YlbE"/>
    <property type="match status" value="1"/>
</dbReference>
<organism evidence="1 2">
    <name type="scientific">Cytobacillus firmus</name>
    <name type="common">Bacillus firmus</name>
    <dbReference type="NCBI Taxonomy" id="1399"/>
    <lineage>
        <taxon>Bacteria</taxon>
        <taxon>Bacillati</taxon>
        <taxon>Bacillota</taxon>
        <taxon>Bacilli</taxon>
        <taxon>Bacillales</taxon>
        <taxon>Bacillaceae</taxon>
        <taxon>Cytobacillus</taxon>
    </lineage>
</organism>
<dbReference type="Proteomes" id="UP001163104">
    <property type="component" value="Chromosome"/>
</dbReference>
<reference evidence="1" key="1">
    <citation type="submission" date="2022-10" db="EMBL/GenBank/DDBJ databases">
        <title>Mechanism of multi-heavy metal repair in Cytobacillus Firmus M7.</title>
        <authorList>
            <person name="Li X."/>
            <person name="Yu C."/>
        </authorList>
    </citation>
    <scope>NUCLEOTIDE SEQUENCE</scope>
    <source>
        <strain evidence="1">M7</strain>
    </source>
</reference>